<keyword evidence="2" id="KW-1185">Reference proteome</keyword>
<accession>A0A8J2KRS5</accession>
<evidence type="ECO:0000313" key="2">
    <source>
        <dbReference type="Proteomes" id="UP000708208"/>
    </source>
</evidence>
<feature type="non-terminal residue" evidence="1">
    <location>
        <position position="1"/>
    </location>
</feature>
<name>A0A8J2KRS5_9HEXA</name>
<comment type="caution">
    <text evidence="1">The sequence shown here is derived from an EMBL/GenBank/DDBJ whole genome shotgun (WGS) entry which is preliminary data.</text>
</comment>
<organism evidence="1 2">
    <name type="scientific">Allacma fusca</name>
    <dbReference type="NCBI Taxonomy" id="39272"/>
    <lineage>
        <taxon>Eukaryota</taxon>
        <taxon>Metazoa</taxon>
        <taxon>Ecdysozoa</taxon>
        <taxon>Arthropoda</taxon>
        <taxon>Hexapoda</taxon>
        <taxon>Collembola</taxon>
        <taxon>Symphypleona</taxon>
        <taxon>Sminthuridae</taxon>
        <taxon>Allacma</taxon>
    </lineage>
</organism>
<reference evidence="1" key="1">
    <citation type="submission" date="2021-06" db="EMBL/GenBank/DDBJ databases">
        <authorList>
            <person name="Hodson N. C."/>
            <person name="Mongue J. A."/>
            <person name="Jaron S. K."/>
        </authorList>
    </citation>
    <scope>NUCLEOTIDE SEQUENCE</scope>
</reference>
<dbReference type="Proteomes" id="UP000708208">
    <property type="component" value="Unassembled WGS sequence"/>
</dbReference>
<proteinExistence type="predicted"/>
<dbReference type="EMBL" id="CAJVCH010455297">
    <property type="protein sequence ID" value="CAG7819635.1"/>
    <property type="molecule type" value="Genomic_DNA"/>
</dbReference>
<protein>
    <submittedName>
        <fullName evidence="1">Uncharacterized protein</fullName>
    </submittedName>
</protein>
<dbReference type="AlphaFoldDB" id="A0A8J2KRS5"/>
<gene>
    <name evidence="1" type="ORF">AFUS01_LOCUS30068</name>
</gene>
<sequence>REPARLPLAVVQLNTAPTNSANRTEFWKRVLPEI</sequence>
<evidence type="ECO:0000313" key="1">
    <source>
        <dbReference type="EMBL" id="CAG7819635.1"/>
    </source>
</evidence>